<dbReference type="NCBIfam" id="TIGR01444">
    <property type="entry name" value="fkbM_fam"/>
    <property type="match status" value="1"/>
</dbReference>
<feature type="domain" description="Methyltransferase FkbM" evidence="1">
    <location>
        <begin position="90"/>
        <end position="228"/>
    </location>
</feature>
<keyword evidence="3" id="KW-1185">Reference proteome</keyword>
<dbReference type="InterPro" id="IPR006342">
    <property type="entry name" value="FkbM_mtfrase"/>
</dbReference>
<dbReference type="Pfam" id="PF05050">
    <property type="entry name" value="Methyltransf_21"/>
    <property type="match status" value="1"/>
</dbReference>
<dbReference type="RefSeq" id="WP_140906419.1">
    <property type="nucleotide sequence ID" value="NZ_JBHTMD010000014.1"/>
</dbReference>
<dbReference type="AlphaFoldDB" id="A0A502BHP8"/>
<dbReference type="OrthoDB" id="7846612at2"/>
<dbReference type="GO" id="GO:0008168">
    <property type="term" value="F:methyltransferase activity"/>
    <property type="evidence" value="ECO:0007669"/>
    <property type="project" value="UniProtKB-KW"/>
</dbReference>
<evidence type="ECO:0000259" key="1">
    <source>
        <dbReference type="Pfam" id="PF05050"/>
    </source>
</evidence>
<sequence>MTIFHKLVSRFLISPEKKNEIGFCTDLDDILRDDGKVTLKIDGNKITLDLSNLHERRYAACLSTSLRYPQYDIDNLLMAKFVRKGDRILDGGANIGLTALHFLHFGASFVECVEALPWLAERIREIDDIRISVTEAALSKRSDGFVDIAISKTHNQGSTYDSSVIAKFSHIFGDDIKFLTTPTITIDSLTSGPFDIWKLDVEGAEIDVVNGALQSLKDCPPRVIFTEFWDERVHKFASVVSASHPVAYRAGITKDNYQLELLDMKTFEKNSEVFFPISPTYVFLREDCKEI</sequence>
<dbReference type="Proteomes" id="UP000315388">
    <property type="component" value="Unassembled WGS sequence"/>
</dbReference>
<dbReference type="SUPFAM" id="SSF53335">
    <property type="entry name" value="S-adenosyl-L-methionine-dependent methyltransferases"/>
    <property type="match status" value="1"/>
</dbReference>
<name>A0A502BHP8_9HYPH</name>
<dbReference type="PANTHER" id="PTHR34203">
    <property type="entry name" value="METHYLTRANSFERASE, FKBM FAMILY PROTEIN"/>
    <property type="match status" value="1"/>
</dbReference>
<evidence type="ECO:0000313" key="3">
    <source>
        <dbReference type="Proteomes" id="UP000315388"/>
    </source>
</evidence>
<evidence type="ECO:0000313" key="2">
    <source>
        <dbReference type="EMBL" id="TPF73870.1"/>
    </source>
</evidence>
<keyword evidence="2" id="KW-0808">Transferase</keyword>
<dbReference type="Gene3D" id="3.40.50.150">
    <property type="entry name" value="Vaccinia Virus protein VP39"/>
    <property type="match status" value="1"/>
</dbReference>
<proteinExistence type="predicted"/>
<dbReference type="GO" id="GO:0032259">
    <property type="term" value="P:methylation"/>
    <property type="evidence" value="ECO:0007669"/>
    <property type="project" value="UniProtKB-KW"/>
</dbReference>
<dbReference type="InterPro" id="IPR029063">
    <property type="entry name" value="SAM-dependent_MTases_sf"/>
</dbReference>
<gene>
    <name evidence="2" type="ORF">FHY56_17575</name>
</gene>
<dbReference type="PANTHER" id="PTHR34203:SF15">
    <property type="entry name" value="SLL1173 PROTEIN"/>
    <property type="match status" value="1"/>
</dbReference>
<protein>
    <submittedName>
        <fullName evidence="2">FkbM family methyltransferase</fullName>
    </submittedName>
</protein>
<reference evidence="2 3" key="1">
    <citation type="journal article" date="2003" name="Int. J. Syst. Evol. Microbiol.">
        <title>Towards a standardized format for the description of a novel species (of an established genus): Ochrobactrum gallinifaecis sp. nov.</title>
        <authorList>
            <person name="Kampfer P."/>
            <person name="Buczolits S."/>
            <person name="Albrecht A."/>
            <person name="Busse H.J."/>
            <person name="Stackebrandt E."/>
        </authorList>
    </citation>
    <scope>NUCLEOTIDE SEQUENCE [LARGE SCALE GENOMIC DNA]</scope>
    <source>
        <strain evidence="2 3">ISO 196</strain>
    </source>
</reference>
<keyword evidence="2" id="KW-0489">Methyltransferase</keyword>
<dbReference type="EMBL" id="VEWJ01000030">
    <property type="protein sequence ID" value="TPF73870.1"/>
    <property type="molecule type" value="Genomic_DNA"/>
</dbReference>
<accession>A0A502BHP8</accession>
<dbReference type="InterPro" id="IPR052514">
    <property type="entry name" value="SAM-dependent_MTase"/>
</dbReference>
<organism evidence="2 3">
    <name type="scientific">Brucella gallinifaecis</name>
    <dbReference type="NCBI Taxonomy" id="215590"/>
    <lineage>
        <taxon>Bacteria</taxon>
        <taxon>Pseudomonadati</taxon>
        <taxon>Pseudomonadota</taxon>
        <taxon>Alphaproteobacteria</taxon>
        <taxon>Hyphomicrobiales</taxon>
        <taxon>Brucellaceae</taxon>
        <taxon>Brucella/Ochrobactrum group</taxon>
        <taxon>Brucella</taxon>
    </lineage>
</organism>
<comment type="caution">
    <text evidence="2">The sequence shown here is derived from an EMBL/GenBank/DDBJ whole genome shotgun (WGS) entry which is preliminary data.</text>
</comment>